<organism evidence="2 3">
    <name type="scientific">Deinococcus roseus</name>
    <dbReference type="NCBI Taxonomy" id="392414"/>
    <lineage>
        <taxon>Bacteria</taxon>
        <taxon>Thermotogati</taxon>
        <taxon>Deinococcota</taxon>
        <taxon>Deinococci</taxon>
        <taxon>Deinococcales</taxon>
        <taxon>Deinococcaceae</taxon>
        <taxon>Deinococcus</taxon>
    </lineage>
</organism>
<gene>
    <name evidence="2" type="ORF">GCM10008938_45010</name>
</gene>
<comment type="caution">
    <text evidence="2">The sequence shown here is derived from an EMBL/GenBank/DDBJ whole genome shotgun (WGS) entry which is preliminary data.</text>
</comment>
<protein>
    <submittedName>
        <fullName evidence="2">Uncharacterized protein</fullName>
    </submittedName>
</protein>
<evidence type="ECO:0000313" key="3">
    <source>
        <dbReference type="Proteomes" id="UP000632222"/>
    </source>
</evidence>
<dbReference type="Proteomes" id="UP000632222">
    <property type="component" value="Unassembled WGS sequence"/>
</dbReference>
<reference evidence="3" key="1">
    <citation type="journal article" date="2019" name="Int. J. Syst. Evol. Microbiol.">
        <title>The Global Catalogue of Microorganisms (GCM) 10K type strain sequencing project: providing services to taxonomists for standard genome sequencing and annotation.</title>
        <authorList>
            <consortium name="The Broad Institute Genomics Platform"/>
            <consortium name="The Broad Institute Genome Sequencing Center for Infectious Disease"/>
            <person name="Wu L."/>
            <person name="Ma J."/>
        </authorList>
    </citation>
    <scope>NUCLEOTIDE SEQUENCE [LARGE SCALE GENOMIC DNA]</scope>
    <source>
        <strain evidence="3">JCM 14370</strain>
    </source>
</reference>
<sequence>MMFFRKNDVHVPPDTPETPPPVPHSMRMAHWVYTLSDEWFIREDVYLEDTHYAYILLSRYGIYAIYMQPFMGYVVAQGMQLKVNGEPQDQLIRLIRSRNVFLEKILKTRVIPVAMFDNSDIRGFDLGGVKVANPELLVNYLEALQVVAVPLKSLNALNKHLRQAQDTSKST</sequence>
<feature type="region of interest" description="Disordered" evidence="1">
    <location>
        <begin position="1"/>
        <end position="20"/>
    </location>
</feature>
<dbReference type="EMBL" id="BMOD01000028">
    <property type="protein sequence ID" value="GGJ53966.1"/>
    <property type="molecule type" value="Genomic_DNA"/>
</dbReference>
<evidence type="ECO:0000313" key="2">
    <source>
        <dbReference type="EMBL" id="GGJ53966.1"/>
    </source>
</evidence>
<name>A0ABQ2DDT1_9DEIO</name>
<evidence type="ECO:0000256" key="1">
    <source>
        <dbReference type="SAM" id="MobiDB-lite"/>
    </source>
</evidence>
<accession>A0ABQ2DDT1</accession>
<feature type="compositionally biased region" description="Basic and acidic residues" evidence="1">
    <location>
        <begin position="1"/>
        <end position="11"/>
    </location>
</feature>
<proteinExistence type="predicted"/>
<keyword evidence="3" id="KW-1185">Reference proteome</keyword>